<dbReference type="PANTHER" id="PTHR42850">
    <property type="entry name" value="METALLOPHOSPHOESTERASE"/>
    <property type="match status" value="1"/>
</dbReference>
<gene>
    <name evidence="2" type="primary">apaH</name>
    <name evidence="2" type="ORF">ERS852523_00289</name>
</gene>
<dbReference type="GO" id="GO:0110154">
    <property type="term" value="P:RNA decapping"/>
    <property type="evidence" value="ECO:0007669"/>
    <property type="project" value="TreeGrafter"/>
</dbReference>
<reference evidence="2 3" key="1">
    <citation type="submission" date="2015-09" db="EMBL/GenBank/DDBJ databases">
        <authorList>
            <consortium name="Pathogen Informatics"/>
        </authorList>
    </citation>
    <scope>NUCLEOTIDE SEQUENCE [LARGE SCALE GENOMIC DNA]</scope>
    <source>
        <strain evidence="2 3">2789STDY5834911</strain>
    </source>
</reference>
<dbReference type="Proteomes" id="UP000095712">
    <property type="component" value="Unassembled WGS sequence"/>
</dbReference>
<evidence type="ECO:0000259" key="1">
    <source>
        <dbReference type="Pfam" id="PF00149"/>
    </source>
</evidence>
<name>A0A174JYL0_9FIRM</name>
<sequence>MNYVTSDIHGCRREFEALLKKIKFSSQDTLYIIGDMIDRGPDSMGVLKIMASNSNIYPVAGNHEFIMMSVLPRLMLEIKEDNITSVLTEELWPS</sequence>
<feature type="domain" description="Calcineurin-like phosphoesterase" evidence="1">
    <location>
        <begin position="4"/>
        <end position="72"/>
    </location>
</feature>
<dbReference type="OrthoDB" id="9779903at2"/>
<dbReference type="SUPFAM" id="SSF56300">
    <property type="entry name" value="Metallo-dependent phosphatases"/>
    <property type="match status" value="1"/>
</dbReference>
<dbReference type="Pfam" id="PF00149">
    <property type="entry name" value="Metallophos"/>
    <property type="match status" value="1"/>
</dbReference>
<dbReference type="PANTHER" id="PTHR42850:SF11">
    <property type="entry name" value="BIS(5'-NUCLEOSYL)-TETRAPHOSPHATASE [SYMMETRICAL]"/>
    <property type="match status" value="1"/>
</dbReference>
<protein>
    <submittedName>
        <fullName evidence="2">Bis(5'-nucleosyl)-tetraphosphatase [symmetrical]</fullName>
        <ecNumber evidence="2">3.6.1.41</ecNumber>
    </submittedName>
</protein>
<dbReference type="InterPro" id="IPR050126">
    <property type="entry name" value="Ap4A_hydrolase"/>
</dbReference>
<dbReference type="GO" id="GO:0008803">
    <property type="term" value="F:bis(5'-nucleosyl)-tetraphosphatase (symmetrical) activity"/>
    <property type="evidence" value="ECO:0007669"/>
    <property type="project" value="UniProtKB-EC"/>
</dbReference>
<dbReference type="InterPro" id="IPR004843">
    <property type="entry name" value="Calcineurin-like_PHP"/>
</dbReference>
<dbReference type="EC" id="3.6.1.41" evidence="2"/>
<dbReference type="GO" id="GO:0016791">
    <property type="term" value="F:phosphatase activity"/>
    <property type="evidence" value="ECO:0007669"/>
    <property type="project" value="TreeGrafter"/>
</dbReference>
<keyword evidence="2" id="KW-0378">Hydrolase</keyword>
<dbReference type="InterPro" id="IPR029052">
    <property type="entry name" value="Metallo-depent_PP-like"/>
</dbReference>
<dbReference type="EMBL" id="CZAW01000002">
    <property type="protein sequence ID" value="CUP02275.1"/>
    <property type="molecule type" value="Genomic_DNA"/>
</dbReference>
<proteinExistence type="predicted"/>
<evidence type="ECO:0000313" key="3">
    <source>
        <dbReference type="Proteomes" id="UP000095712"/>
    </source>
</evidence>
<dbReference type="GO" id="GO:0005737">
    <property type="term" value="C:cytoplasm"/>
    <property type="evidence" value="ECO:0007669"/>
    <property type="project" value="TreeGrafter"/>
</dbReference>
<dbReference type="Gene3D" id="3.60.21.10">
    <property type="match status" value="1"/>
</dbReference>
<evidence type="ECO:0000313" key="2">
    <source>
        <dbReference type="EMBL" id="CUP02275.1"/>
    </source>
</evidence>
<dbReference type="AlphaFoldDB" id="A0A174JYL0"/>
<organism evidence="2 3">
    <name type="scientific">Blautia wexlerae</name>
    <dbReference type="NCBI Taxonomy" id="418240"/>
    <lineage>
        <taxon>Bacteria</taxon>
        <taxon>Bacillati</taxon>
        <taxon>Bacillota</taxon>
        <taxon>Clostridia</taxon>
        <taxon>Lachnospirales</taxon>
        <taxon>Lachnospiraceae</taxon>
        <taxon>Blautia</taxon>
    </lineage>
</organism>
<accession>A0A174JYL0</accession>
<dbReference type="RefSeq" id="WP_055149192.1">
    <property type="nucleotide sequence ID" value="NZ_CZAW01000002.1"/>
</dbReference>